<evidence type="ECO:0000256" key="2">
    <source>
        <dbReference type="ARBA" id="ARBA00024764"/>
    </source>
</evidence>
<name>A0A9D1RX02_9FIRM</name>
<dbReference type="PANTHER" id="PTHR40083:SF1">
    <property type="entry name" value="UPF0122 PROTEIN YLXM"/>
    <property type="match status" value="1"/>
</dbReference>
<dbReference type="PANTHER" id="PTHR40083">
    <property type="entry name" value="UPF0122 PROTEIN CBO2450/CLC_2298"/>
    <property type="match status" value="1"/>
</dbReference>
<dbReference type="EMBL" id="DXGA01000215">
    <property type="protein sequence ID" value="HIW94838.1"/>
    <property type="molecule type" value="Genomic_DNA"/>
</dbReference>
<dbReference type="Gene3D" id="1.10.10.10">
    <property type="entry name" value="Winged helix-like DNA-binding domain superfamily/Winged helix DNA-binding domain"/>
    <property type="match status" value="1"/>
</dbReference>
<dbReference type="InterPro" id="IPR054831">
    <property type="entry name" value="UPF0122_fam_protein"/>
</dbReference>
<dbReference type="InterPro" id="IPR013324">
    <property type="entry name" value="RNA_pol_sigma_r3/r4-like"/>
</dbReference>
<dbReference type="InterPro" id="IPR036388">
    <property type="entry name" value="WH-like_DNA-bd_sf"/>
</dbReference>
<sequence length="123" mass="14743">MKNQAYRMALLYDFYGDMLTDRQKEFYDLYYNEDLSLAEIAENYGITRQGVRDVIVRAEGILSELEEKTGIIHRFHQMQSQFDEIRKAVDDIRRINEENGYDDNQLESRCNHIQDILDQLRQE</sequence>
<evidence type="ECO:0000256" key="1">
    <source>
        <dbReference type="ARBA" id="ARBA00008720"/>
    </source>
</evidence>
<evidence type="ECO:0000313" key="5">
    <source>
        <dbReference type="Proteomes" id="UP000824192"/>
    </source>
</evidence>
<proteinExistence type="inferred from homology"/>
<comment type="similarity">
    <text evidence="1 3">Belongs to the UPF0122 family.</text>
</comment>
<dbReference type="HAMAP" id="MF_00245">
    <property type="entry name" value="UPF0122"/>
    <property type="match status" value="1"/>
</dbReference>
<evidence type="ECO:0000313" key="4">
    <source>
        <dbReference type="EMBL" id="HIW94838.1"/>
    </source>
</evidence>
<dbReference type="Proteomes" id="UP000824192">
    <property type="component" value="Unassembled WGS sequence"/>
</dbReference>
<keyword evidence="4" id="KW-0238">DNA-binding</keyword>
<reference evidence="4" key="2">
    <citation type="submission" date="2021-04" db="EMBL/GenBank/DDBJ databases">
        <authorList>
            <person name="Gilroy R."/>
        </authorList>
    </citation>
    <scope>NUCLEOTIDE SEQUENCE</scope>
    <source>
        <strain evidence="4">ChiGjej6B6-1540</strain>
    </source>
</reference>
<dbReference type="NCBIfam" id="NF045758">
    <property type="entry name" value="YlxM"/>
    <property type="match status" value="1"/>
</dbReference>
<dbReference type="InterPro" id="IPR007394">
    <property type="entry name" value="UPF0122"/>
</dbReference>
<protein>
    <recommendedName>
        <fullName evidence="3">UPF0122 protein H9868_09930</fullName>
    </recommendedName>
</protein>
<evidence type="ECO:0000256" key="3">
    <source>
        <dbReference type="HAMAP-Rule" id="MF_00245"/>
    </source>
</evidence>
<comment type="caution">
    <text evidence="4">The sequence shown here is derived from an EMBL/GenBank/DDBJ whole genome shotgun (WGS) entry which is preliminary data.</text>
</comment>
<dbReference type="SUPFAM" id="SSF88659">
    <property type="entry name" value="Sigma3 and sigma4 domains of RNA polymerase sigma factors"/>
    <property type="match status" value="1"/>
</dbReference>
<comment type="function">
    <text evidence="2 3">Might take part in the signal recognition particle (SRP) pathway. This is inferred from the conservation of its genetic proximity to ftsY/ffh. May be a regulatory protein.</text>
</comment>
<dbReference type="GO" id="GO:0003677">
    <property type="term" value="F:DNA binding"/>
    <property type="evidence" value="ECO:0007669"/>
    <property type="project" value="UniProtKB-KW"/>
</dbReference>
<dbReference type="Pfam" id="PF04297">
    <property type="entry name" value="UPF0122"/>
    <property type="match status" value="1"/>
</dbReference>
<accession>A0A9D1RX02</accession>
<reference evidence="4" key="1">
    <citation type="journal article" date="2021" name="PeerJ">
        <title>Extensive microbial diversity within the chicken gut microbiome revealed by metagenomics and culture.</title>
        <authorList>
            <person name="Gilroy R."/>
            <person name="Ravi A."/>
            <person name="Getino M."/>
            <person name="Pursley I."/>
            <person name="Horton D.L."/>
            <person name="Alikhan N.F."/>
            <person name="Baker D."/>
            <person name="Gharbi K."/>
            <person name="Hall N."/>
            <person name="Watson M."/>
            <person name="Adriaenssens E.M."/>
            <person name="Foster-Nyarko E."/>
            <person name="Jarju S."/>
            <person name="Secka A."/>
            <person name="Antonio M."/>
            <person name="Oren A."/>
            <person name="Chaudhuri R.R."/>
            <person name="La Ragione R."/>
            <person name="Hildebrand F."/>
            <person name="Pallen M.J."/>
        </authorList>
    </citation>
    <scope>NUCLEOTIDE SEQUENCE</scope>
    <source>
        <strain evidence="4">ChiGjej6B6-1540</strain>
    </source>
</reference>
<gene>
    <name evidence="4" type="ORF">H9868_09930</name>
</gene>
<organism evidence="4 5">
    <name type="scientific">Candidatus Flavonifractor merdipullorum</name>
    <dbReference type="NCBI Taxonomy" id="2838590"/>
    <lineage>
        <taxon>Bacteria</taxon>
        <taxon>Bacillati</taxon>
        <taxon>Bacillota</taxon>
        <taxon>Clostridia</taxon>
        <taxon>Eubacteriales</taxon>
        <taxon>Oscillospiraceae</taxon>
        <taxon>Flavonifractor</taxon>
    </lineage>
</organism>
<dbReference type="AlphaFoldDB" id="A0A9D1RX02"/>